<comment type="caution">
    <text evidence="14">The sequence shown here is derived from an EMBL/GenBank/DDBJ whole genome shotgun (WGS) entry which is preliminary data.</text>
</comment>
<evidence type="ECO:0000313" key="14">
    <source>
        <dbReference type="EMBL" id="CAG5123354.1"/>
    </source>
</evidence>
<comment type="subcellular location">
    <subcellularLocation>
        <location evidence="1">Endoplasmic reticulum membrane</location>
        <topology evidence="1">Multi-pass membrane protein</topology>
    </subcellularLocation>
</comment>
<dbReference type="InterPro" id="IPR042406">
    <property type="entry name" value="VKORC1/VKORC1L1"/>
</dbReference>
<evidence type="ECO:0000259" key="13">
    <source>
        <dbReference type="SMART" id="SM00756"/>
    </source>
</evidence>
<dbReference type="Gene3D" id="1.20.1440.130">
    <property type="entry name" value="VKOR domain"/>
    <property type="match status" value="1"/>
</dbReference>
<evidence type="ECO:0000313" key="15">
    <source>
        <dbReference type="Proteomes" id="UP000678393"/>
    </source>
</evidence>
<evidence type="ECO:0000256" key="7">
    <source>
        <dbReference type="ARBA" id="ARBA00022989"/>
    </source>
</evidence>
<dbReference type="GO" id="GO:0047057">
    <property type="term" value="F:vitamin-K-epoxide reductase (warfarin-sensitive) activity"/>
    <property type="evidence" value="ECO:0007669"/>
    <property type="project" value="UniProtKB-EC"/>
</dbReference>
<reference evidence="14" key="1">
    <citation type="submission" date="2021-04" db="EMBL/GenBank/DDBJ databases">
        <authorList>
            <consortium name="Molecular Ecology Group"/>
        </authorList>
    </citation>
    <scope>NUCLEOTIDE SEQUENCE</scope>
</reference>
<comment type="similarity">
    <text evidence="2">Belongs to the VKOR family.</text>
</comment>
<keyword evidence="5" id="KW-0874">Quinone</keyword>
<accession>A0A8S3Z1Y5</accession>
<dbReference type="SMART" id="SM00756">
    <property type="entry name" value="VKc"/>
    <property type="match status" value="1"/>
</dbReference>
<dbReference type="CDD" id="cd12917">
    <property type="entry name" value="VKOR_euk"/>
    <property type="match status" value="1"/>
</dbReference>
<protein>
    <recommendedName>
        <fullName evidence="3">vitamin-K-epoxide reductase (warfarin-sensitive)</fullName>
        <ecNumber evidence="3">1.17.4.4</ecNumber>
    </recommendedName>
</protein>
<dbReference type="PANTHER" id="PTHR14519">
    <property type="entry name" value="VITAMIN K EPOXIDE REDUCTASE COMPLEX, SUBUNIT 1"/>
    <property type="match status" value="1"/>
</dbReference>
<feature type="transmembrane region" description="Helical" evidence="12">
    <location>
        <begin position="88"/>
        <end position="106"/>
    </location>
</feature>
<organism evidence="14 15">
    <name type="scientific">Candidula unifasciata</name>
    <dbReference type="NCBI Taxonomy" id="100452"/>
    <lineage>
        <taxon>Eukaryota</taxon>
        <taxon>Metazoa</taxon>
        <taxon>Spiralia</taxon>
        <taxon>Lophotrochozoa</taxon>
        <taxon>Mollusca</taxon>
        <taxon>Gastropoda</taxon>
        <taxon>Heterobranchia</taxon>
        <taxon>Euthyneura</taxon>
        <taxon>Panpulmonata</taxon>
        <taxon>Eupulmonata</taxon>
        <taxon>Stylommatophora</taxon>
        <taxon>Helicina</taxon>
        <taxon>Helicoidea</taxon>
        <taxon>Geomitridae</taxon>
        <taxon>Candidula</taxon>
    </lineage>
</organism>
<evidence type="ECO:0000256" key="11">
    <source>
        <dbReference type="ARBA" id="ARBA00023284"/>
    </source>
</evidence>
<evidence type="ECO:0000256" key="12">
    <source>
        <dbReference type="SAM" id="Phobius"/>
    </source>
</evidence>
<evidence type="ECO:0000256" key="4">
    <source>
        <dbReference type="ARBA" id="ARBA00022692"/>
    </source>
</evidence>
<keyword evidence="6" id="KW-0256">Endoplasmic reticulum</keyword>
<dbReference type="GO" id="GO:0048038">
    <property type="term" value="F:quinone binding"/>
    <property type="evidence" value="ECO:0007669"/>
    <property type="project" value="UniProtKB-KW"/>
</dbReference>
<evidence type="ECO:0000256" key="2">
    <source>
        <dbReference type="ARBA" id="ARBA00006214"/>
    </source>
</evidence>
<evidence type="ECO:0000256" key="6">
    <source>
        <dbReference type="ARBA" id="ARBA00022824"/>
    </source>
</evidence>
<gene>
    <name evidence="14" type="ORF">CUNI_LOCUS8912</name>
</gene>
<keyword evidence="15" id="KW-1185">Reference proteome</keyword>
<dbReference type="AlphaFoldDB" id="A0A8S3Z1Y5"/>
<evidence type="ECO:0000256" key="1">
    <source>
        <dbReference type="ARBA" id="ARBA00004477"/>
    </source>
</evidence>
<dbReference type="GO" id="GO:0005789">
    <property type="term" value="C:endoplasmic reticulum membrane"/>
    <property type="evidence" value="ECO:0007669"/>
    <property type="project" value="UniProtKB-SubCell"/>
</dbReference>
<dbReference type="OrthoDB" id="17010at2759"/>
<name>A0A8S3Z1Y5_9EUPU</name>
<dbReference type="InterPro" id="IPR038354">
    <property type="entry name" value="VKOR_sf"/>
</dbReference>
<proteinExistence type="inferred from homology"/>
<dbReference type="PANTHER" id="PTHR14519:SF5">
    <property type="entry name" value="VITAMIN K EPOXIDE REDUCTASE COMPLEX SUBUNIT 1-LIKE PROTEIN 1"/>
    <property type="match status" value="1"/>
</dbReference>
<dbReference type="Pfam" id="PF07884">
    <property type="entry name" value="VKOR"/>
    <property type="match status" value="1"/>
</dbReference>
<dbReference type="InterPro" id="IPR012932">
    <property type="entry name" value="VKOR"/>
</dbReference>
<evidence type="ECO:0000256" key="10">
    <source>
        <dbReference type="ARBA" id="ARBA00023157"/>
    </source>
</evidence>
<dbReference type="EMBL" id="CAJHNH020001503">
    <property type="protein sequence ID" value="CAG5123354.1"/>
    <property type="molecule type" value="Genomic_DNA"/>
</dbReference>
<dbReference type="EC" id="1.17.4.4" evidence="3"/>
<feature type="transmembrane region" description="Helical" evidence="12">
    <location>
        <begin position="141"/>
        <end position="161"/>
    </location>
</feature>
<keyword evidence="9 12" id="KW-0472">Membrane</keyword>
<dbReference type="GO" id="GO:0042373">
    <property type="term" value="P:vitamin K metabolic process"/>
    <property type="evidence" value="ECO:0007669"/>
    <property type="project" value="InterPro"/>
</dbReference>
<evidence type="ECO:0000256" key="8">
    <source>
        <dbReference type="ARBA" id="ARBA00023002"/>
    </source>
</evidence>
<keyword evidence="4 12" id="KW-0812">Transmembrane</keyword>
<sequence length="166" mass="18606">MSSTAVVPAYLLWSNATDILFFNVLGVLVCLYALHVEVSKEKDPSYKAMCDISEYMSCSRVLTSQYSQGFGVMHLFFGKNHMLNSRNCNIGLVVFIVHIIICILLPGPIASTIMYCSAFVCVMGSIYLAFILLFVLKDVCLVCFATYVINGCLLYLTHSMYQFYHA</sequence>
<feature type="transmembrane region" description="Helical" evidence="12">
    <location>
        <begin position="12"/>
        <end position="34"/>
    </location>
</feature>
<keyword evidence="8" id="KW-0560">Oxidoreductase</keyword>
<keyword evidence="11" id="KW-0676">Redox-active center</keyword>
<feature type="domain" description="Vitamin K epoxide reductase" evidence="13">
    <location>
        <begin position="11"/>
        <end position="161"/>
    </location>
</feature>
<keyword evidence="7 12" id="KW-1133">Transmembrane helix</keyword>
<feature type="transmembrane region" description="Helical" evidence="12">
    <location>
        <begin position="112"/>
        <end position="134"/>
    </location>
</feature>
<evidence type="ECO:0000256" key="5">
    <source>
        <dbReference type="ARBA" id="ARBA00022719"/>
    </source>
</evidence>
<keyword evidence="10" id="KW-1015">Disulfide bond</keyword>
<evidence type="ECO:0000256" key="3">
    <source>
        <dbReference type="ARBA" id="ARBA00012278"/>
    </source>
</evidence>
<dbReference type="Proteomes" id="UP000678393">
    <property type="component" value="Unassembled WGS sequence"/>
</dbReference>
<evidence type="ECO:0000256" key="9">
    <source>
        <dbReference type="ARBA" id="ARBA00023136"/>
    </source>
</evidence>